<keyword evidence="9" id="KW-0830">Ubiquinone</keyword>
<dbReference type="Pfam" id="PF01494">
    <property type="entry name" value="FAD_binding_3"/>
    <property type="match status" value="1"/>
</dbReference>
<keyword evidence="4" id="KW-0285">Flavoprotein</keyword>
<name>A0A7Y3RKT0_9PROT</name>
<dbReference type="GO" id="GO:0004497">
    <property type="term" value="F:monooxygenase activity"/>
    <property type="evidence" value="ECO:0007669"/>
    <property type="project" value="UniProtKB-KW"/>
</dbReference>
<dbReference type="SUPFAM" id="SSF51905">
    <property type="entry name" value="FAD/NAD(P)-binding domain"/>
    <property type="match status" value="1"/>
</dbReference>
<evidence type="ECO:0000313" key="10">
    <source>
        <dbReference type="Proteomes" id="UP000536835"/>
    </source>
</evidence>
<keyword evidence="7" id="KW-0503">Monooxygenase</keyword>
<proteinExistence type="inferred from homology"/>
<evidence type="ECO:0000313" key="9">
    <source>
        <dbReference type="EMBL" id="NNU15889.1"/>
    </source>
</evidence>
<sequence>MTQTFDTAVVGAGMTGRLLALALDHLGFKVALIDRGLPSTPIRDGRTVALAYASVRLFKRLGLWEDLAPKAEPITDIMVSNGEPRGRFSKGGLFGGQLHFPVTLLGTDETEGEEALGYIVENADLLAVCAEALEGSAVEGFYGASVVDYDAGPGMGHGKVSLSDGTTIETKLLAACDGKFSPLRARMKLETVKWGYDQTAIIFNVKHEEPHGGVAHEVFYPDGPFAILPMRNNHSSIVWTERNASVKSFLAMDDTAFLEAARERIGDHLGALELAGERQSFPLSFLYAPKLTADRFVLAGDAAHGIHPIAGQGFNLGVKDIAALCETVDEARQAGLDIGHGTVLAGYDSWRRFDSASLAFGTDTLNRLFSNNFGPLKHLRGVGLGIVQRIDPARRFFMRASGADLGKLPALMQPL</sequence>
<evidence type="ECO:0000256" key="4">
    <source>
        <dbReference type="ARBA" id="ARBA00022630"/>
    </source>
</evidence>
<comment type="similarity">
    <text evidence="3">Belongs to the UbiH/COQ6 family.</text>
</comment>
<protein>
    <submittedName>
        <fullName evidence="9">UbiH/UbiF/VisC/COQ6 family ubiquinone biosynthesis hydroxylase</fullName>
    </submittedName>
</protein>
<dbReference type="RefSeq" id="WP_173197696.1">
    <property type="nucleotide sequence ID" value="NZ_JABFCX010000002.1"/>
</dbReference>
<evidence type="ECO:0000256" key="5">
    <source>
        <dbReference type="ARBA" id="ARBA00022827"/>
    </source>
</evidence>
<feature type="domain" description="FAD-binding" evidence="8">
    <location>
        <begin position="6"/>
        <end position="326"/>
    </location>
</feature>
<dbReference type="UniPathway" id="UPA00232"/>
<evidence type="ECO:0000256" key="6">
    <source>
        <dbReference type="ARBA" id="ARBA00023002"/>
    </source>
</evidence>
<dbReference type="GO" id="GO:0016705">
    <property type="term" value="F:oxidoreductase activity, acting on paired donors, with incorporation or reduction of molecular oxygen"/>
    <property type="evidence" value="ECO:0007669"/>
    <property type="project" value="InterPro"/>
</dbReference>
<dbReference type="InterPro" id="IPR018168">
    <property type="entry name" value="Ubi_Hdrlase_CS"/>
</dbReference>
<evidence type="ECO:0000256" key="3">
    <source>
        <dbReference type="ARBA" id="ARBA00005349"/>
    </source>
</evidence>
<dbReference type="Gene3D" id="3.50.50.60">
    <property type="entry name" value="FAD/NAD(P)-binding domain"/>
    <property type="match status" value="2"/>
</dbReference>
<dbReference type="InterPro" id="IPR002938">
    <property type="entry name" value="FAD-bd"/>
</dbReference>
<evidence type="ECO:0000256" key="7">
    <source>
        <dbReference type="ARBA" id="ARBA00023033"/>
    </source>
</evidence>
<dbReference type="AlphaFoldDB" id="A0A7Y3RKT0"/>
<dbReference type="GO" id="GO:0071949">
    <property type="term" value="F:FAD binding"/>
    <property type="evidence" value="ECO:0007669"/>
    <property type="project" value="InterPro"/>
</dbReference>
<evidence type="ECO:0000259" key="8">
    <source>
        <dbReference type="Pfam" id="PF01494"/>
    </source>
</evidence>
<dbReference type="EMBL" id="JABFCX010000002">
    <property type="protein sequence ID" value="NNU15889.1"/>
    <property type="molecule type" value="Genomic_DNA"/>
</dbReference>
<comment type="pathway">
    <text evidence="2">Cofactor biosynthesis; ubiquinone biosynthesis.</text>
</comment>
<dbReference type="InterPro" id="IPR010971">
    <property type="entry name" value="UbiH/COQ6"/>
</dbReference>
<dbReference type="InterPro" id="IPR036188">
    <property type="entry name" value="FAD/NAD-bd_sf"/>
</dbReference>
<organism evidence="9 10">
    <name type="scientific">Parvularcula mediterranea</name>
    <dbReference type="NCBI Taxonomy" id="2732508"/>
    <lineage>
        <taxon>Bacteria</taxon>
        <taxon>Pseudomonadati</taxon>
        <taxon>Pseudomonadota</taxon>
        <taxon>Alphaproteobacteria</taxon>
        <taxon>Parvularculales</taxon>
        <taxon>Parvularculaceae</taxon>
        <taxon>Parvularcula</taxon>
    </lineage>
</organism>
<dbReference type="NCBIfam" id="TIGR01988">
    <property type="entry name" value="Ubi-OHases"/>
    <property type="match status" value="1"/>
</dbReference>
<dbReference type="PRINTS" id="PR00420">
    <property type="entry name" value="RNGMNOXGNASE"/>
</dbReference>
<comment type="cofactor">
    <cofactor evidence="1">
        <name>FAD</name>
        <dbReference type="ChEBI" id="CHEBI:57692"/>
    </cofactor>
</comment>
<accession>A0A7Y3RKT0</accession>
<evidence type="ECO:0000256" key="1">
    <source>
        <dbReference type="ARBA" id="ARBA00001974"/>
    </source>
</evidence>
<keyword evidence="6" id="KW-0560">Oxidoreductase</keyword>
<dbReference type="PANTHER" id="PTHR43876">
    <property type="entry name" value="UBIQUINONE BIOSYNTHESIS MONOOXYGENASE COQ6, MITOCHONDRIAL"/>
    <property type="match status" value="1"/>
</dbReference>
<evidence type="ECO:0000256" key="2">
    <source>
        <dbReference type="ARBA" id="ARBA00004749"/>
    </source>
</evidence>
<dbReference type="InterPro" id="IPR051205">
    <property type="entry name" value="UbiH/COQ6_monooxygenase"/>
</dbReference>
<dbReference type="Proteomes" id="UP000536835">
    <property type="component" value="Unassembled WGS sequence"/>
</dbReference>
<keyword evidence="5" id="KW-0274">FAD</keyword>
<dbReference type="GO" id="GO:0006744">
    <property type="term" value="P:ubiquinone biosynthetic process"/>
    <property type="evidence" value="ECO:0007669"/>
    <property type="project" value="UniProtKB-UniPathway"/>
</dbReference>
<keyword evidence="10" id="KW-1185">Reference proteome</keyword>
<reference evidence="9 10" key="1">
    <citation type="submission" date="2020-05" db="EMBL/GenBank/DDBJ databases">
        <title>Parvularcula mediterraneae sp. nov., isolated from polypropylene straw from shallow seawater of the seashore of Laganas in Zakynthos island, Greece.</title>
        <authorList>
            <person name="Szabo I."/>
            <person name="Al-Omari J."/>
            <person name="Rado J."/>
            <person name="Szerdahelyi G.S."/>
        </authorList>
    </citation>
    <scope>NUCLEOTIDE SEQUENCE [LARGE SCALE GENOMIC DNA]</scope>
    <source>
        <strain evidence="9 10">ZS-1/3</strain>
    </source>
</reference>
<gene>
    <name evidence="9" type="ORF">HK107_06080</name>
</gene>
<dbReference type="PANTHER" id="PTHR43876:SF7">
    <property type="entry name" value="UBIQUINONE BIOSYNTHESIS MONOOXYGENASE COQ6, MITOCHONDRIAL"/>
    <property type="match status" value="1"/>
</dbReference>
<comment type="caution">
    <text evidence="9">The sequence shown here is derived from an EMBL/GenBank/DDBJ whole genome shotgun (WGS) entry which is preliminary data.</text>
</comment>
<dbReference type="PROSITE" id="PS01304">
    <property type="entry name" value="UBIH"/>
    <property type="match status" value="1"/>
</dbReference>